<dbReference type="PRINTS" id="PR00237">
    <property type="entry name" value="GPCRRHODOPSN"/>
</dbReference>
<feature type="domain" description="G-protein coupled receptors family 1 profile" evidence="7">
    <location>
        <begin position="24"/>
        <end position="285"/>
    </location>
</feature>
<keyword evidence="4 6" id="KW-1133">Transmembrane helix</keyword>
<dbReference type="Proteomes" id="UP000594262">
    <property type="component" value="Unplaced"/>
</dbReference>
<dbReference type="AlphaFoldDB" id="A0A7M6DKD0"/>
<dbReference type="CDD" id="cd00637">
    <property type="entry name" value="7tm_classA_rhodopsin-like"/>
    <property type="match status" value="1"/>
</dbReference>
<feature type="transmembrane region" description="Helical" evidence="6">
    <location>
        <begin position="12"/>
        <end position="32"/>
    </location>
</feature>
<evidence type="ECO:0000256" key="3">
    <source>
        <dbReference type="ARBA" id="ARBA00022692"/>
    </source>
</evidence>
<keyword evidence="3 6" id="KW-0812">Transmembrane</keyword>
<keyword evidence="9" id="KW-1185">Reference proteome</keyword>
<dbReference type="SUPFAM" id="SSF81321">
    <property type="entry name" value="Family A G protein-coupled receptor-like"/>
    <property type="match status" value="1"/>
</dbReference>
<dbReference type="Pfam" id="PF00001">
    <property type="entry name" value="7tm_1"/>
    <property type="match status" value="1"/>
</dbReference>
<evidence type="ECO:0000256" key="4">
    <source>
        <dbReference type="ARBA" id="ARBA00022989"/>
    </source>
</evidence>
<dbReference type="GeneID" id="136821753"/>
<feature type="transmembrane region" description="Helical" evidence="6">
    <location>
        <begin position="229"/>
        <end position="250"/>
    </location>
</feature>
<dbReference type="GO" id="GO:0005886">
    <property type="term" value="C:plasma membrane"/>
    <property type="evidence" value="ECO:0007669"/>
    <property type="project" value="UniProtKB-SubCell"/>
</dbReference>
<keyword evidence="2" id="KW-1003">Cell membrane</keyword>
<dbReference type="EnsemblMetazoa" id="CLYHEMT013840.1">
    <property type="protein sequence ID" value="CLYHEMP013840.1"/>
    <property type="gene ID" value="CLYHEMG013840"/>
</dbReference>
<evidence type="ECO:0000256" key="6">
    <source>
        <dbReference type="SAM" id="Phobius"/>
    </source>
</evidence>
<feature type="transmembrane region" description="Helical" evidence="6">
    <location>
        <begin position="270"/>
        <end position="289"/>
    </location>
</feature>
<dbReference type="PROSITE" id="PS50262">
    <property type="entry name" value="G_PROTEIN_RECEP_F1_2"/>
    <property type="match status" value="1"/>
</dbReference>
<evidence type="ECO:0000256" key="1">
    <source>
        <dbReference type="ARBA" id="ARBA00004651"/>
    </source>
</evidence>
<feature type="transmembrane region" description="Helical" evidence="6">
    <location>
        <begin position="44"/>
        <end position="65"/>
    </location>
</feature>
<feature type="transmembrane region" description="Helical" evidence="6">
    <location>
        <begin position="166"/>
        <end position="189"/>
    </location>
</feature>
<dbReference type="InterPro" id="IPR017452">
    <property type="entry name" value="GPCR_Rhodpsn_7TM"/>
</dbReference>
<protein>
    <recommendedName>
        <fullName evidence="7">G-protein coupled receptors family 1 profile domain-containing protein</fullName>
    </recommendedName>
</protein>
<dbReference type="Gene3D" id="1.20.1070.10">
    <property type="entry name" value="Rhodopsin 7-helix transmembrane proteins"/>
    <property type="match status" value="1"/>
</dbReference>
<organism evidence="8 9">
    <name type="scientific">Clytia hemisphaerica</name>
    <dbReference type="NCBI Taxonomy" id="252671"/>
    <lineage>
        <taxon>Eukaryota</taxon>
        <taxon>Metazoa</taxon>
        <taxon>Cnidaria</taxon>
        <taxon>Hydrozoa</taxon>
        <taxon>Hydroidolina</taxon>
        <taxon>Leptothecata</taxon>
        <taxon>Obeliida</taxon>
        <taxon>Clytiidae</taxon>
        <taxon>Clytia</taxon>
    </lineage>
</organism>
<evidence type="ECO:0000313" key="9">
    <source>
        <dbReference type="Proteomes" id="UP000594262"/>
    </source>
</evidence>
<feature type="transmembrane region" description="Helical" evidence="6">
    <location>
        <begin position="85"/>
        <end position="108"/>
    </location>
</feature>
<dbReference type="RefSeq" id="XP_066934064.1">
    <property type="nucleotide sequence ID" value="XM_067077963.1"/>
</dbReference>
<name>A0A7M6DKD0_9CNID</name>
<proteinExistence type="predicted"/>
<accession>A0A7M6DKD0</accession>
<evidence type="ECO:0000259" key="7">
    <source>
        <dbReference type="PROSITE" id="PS50262"/>
    </source>
</evidence>
<evidence type="ECO:0000313" key="8">
    <source>
        <dbReference type="EnsemblMetazoa" id="CLYHEMP013840.1"/>
    </source>
</evidence>
<reference evidence="8" key="1">
    <citation type="submission" date="2021-01" db="UniProtKB">
        <authorList>
            <consortium name="EnsemblMetazoa"/>
        </authorList>
    </citation>
    <scope>IDENTIFICATION</scope>
</reference>
<dbReference type="PANTHER" id="PTHR22750">
    <property type="entry name" value="G-PROTEIN COUPLED RECEPTOR"/>
    <property type="match status" value="1"/>
</dbReference>
<comment type="subcellular location">
    <subcellularLocation>
        <location evidence="1">Cell membrane</location>
        <topology evidence="1">Multi-pass membrane protein</topology>
    </subcellularLocation>
</comment>
<evidence type="ECO:0000256" key="5">
    <source>
        <dbReference type="ARBA" id="ARBA00023136"/>
    </source>
</evidence>
<sequence length="355" mass="40523">MTSTYNKILYQYVTTSIGALVIASNSIMLVCIRRSKAHKNKPVGFVYVINMAASDLFVGVTMVILKSMHPYMGTTLAENVVAQNIYHVVRFCMIRFSLLVSVFNLVALTIDRLCAIRFPFLVQRQDKGFHIKVCGLIWFVSLVITSIFYILARFYLKDSLRYKDAIFPIATIPATVLFVVSYTMIFTVVRRTSNTVNRIEASVRRRRIDTEGAGENNEERRPEEKEKIAFVRLAVKTVAVFVICWLPLSITSIYKLLSTEAPDRDLESSFFTLAFFNSLIDPFIYFAHLRRVIIRVVRRIMGLNTEMIIQPQSSERSGNSRRESSIKLSTVYTTPQNRTNPDVIISASKTDTWGC</sequence>
<evidence type="ECO:0000256" key="2">
    <source>
        <dbReference type="ARBA" id="ARBA00022475"/>
    </source>
</evidence>
<dbReference type="GO" id="GO:0004930">
    <property type="term" value="F:G protein-coupled receptor activity"/>
    <property type="evidence" value="ECO:0007669"/>
    <property type="project" value="InterPro"/>
</dbReference>
<dbReference type="OrthoDB" id="5964873at2759"/>
<keyword evidence="5 6" id="KW-0472">Membrane</keyword>
<feature type="transmembrane region" description="Helical" evidence="6">
    <location>
        <begin position="129"/>
        <end position="154"/>
    </location>
</feature>
<dbReference type="InterPro" id="IPR000276">
    <property type="entry name" value="GPCR_Rhodpsn"/>
</dbReference>